<dbReference type="Pfam" id="PF25198">
    <property type="entry name" value="Spore_GerAC_N"/>
    <property type="match status" value="1"/>
</dbReference>
<comment type="caution">
    <text evidence="12">The sequence shown here is derived from an EMBL/GenBank/DDBJ whole genome shotgun (WGS) entry which is preliminary data.</text>
</comment>
<feature type="domain" description="Spore germination GerAC-like C-terminal" evidence="10">
    <location>
        <begin position="195"/>
        <end position="352"/>
    </location>
</feature>
<evidence type="ECO:0000256" key="1">
    <source>
        <dbReference type="ARBA" id="ARBA00004635"/>
    </source>
</evidence>
<protein>
    <submittedName>
        <fullName evidence="12">Spore gernimation protein GerC</fullName>
    </submittedName>
</protein>
<evidence type="ECO:0000256" key="5">
    <source>
        <dbReference type="ARBA" id="ARBA00023136"/>
    </source>
</evidence>
<keyword evidence="6" id="KW-0564">Palmitate</keyword>
<evidence type="ECO:0000256" key="3">
    <source>
        <dbReference type="ARBA" id="ARBA00022544"/>
    </source>
</evidence>
<dbReference type="GO" id="GO:0009847">
    <property type="term" value="P:spore germination"/>
    <property type="evidence" value="ECO:0007669"/>
    <property type="project" value="InterPro"/>
</dbReference>
<dbReference type="InterPro" id="IPR038501">
    <property type="entry name" value="Spore_GerAC_C_sf"/>
</dbReference>
<reference evidence="12" key="1">
    <citation type="submission" date="2020-08" db="EMBL/GenBank/DDBJ databases">
        <title>Genome public.</title>
        <authorList>
            <person name="Liu C."/>
            <person name="Sun Q."/>
        </authorList>
    </citation>
    <scope>NUCLEOTIDE SEQUENCE</scope>
    <source>
        <strain evidence="12">NSJ-51</strain>
    </source>
</reference>
<evidence type="ECO:0000256" key="2">
    <source>
        <dbReference type="ARBA" id="ARBA00007886"/>
    </source>
</evidence>
<dbReference type="InterPro" id="IPR057336">
    <property type="entry name" value="GerAC_N"/>
</dbReference>
<keyword evidence="3" id="KW-0309">Germination</keyword>
<dbReference type="Pfam" id="PF05504">
    <property type="entry name" value="Spore_GerAC"/>
    <property type="match status" value="1"/>
</dbReference>
<dbReference type="PANTHER" id="PTHR35789">
    <property type="entry name" value="SPORE GERMINATION PROTEIN B3"/>
    <property type="match status" value="1"/>
</dbReference>
<accession>A0A8J6JEZ6</accession>
<evidence type="ECO:0000313" key="13">
    <source>
        <dbReference type="Proteomes" id="UP000661435"/>
    </source>
</evidence>
<dbReference type="Proteomes" id="UP000661435">
    <property type="component" value="Unassembled WGS sequence"/>
</dbReference>
<keyword evidence="8" id="KW-0175">Coiled coil</keyword>
<evidence type="ECO:0000256" key="7">
    <source>
        <dbReference type="ARBA" id="ARBA00023288"/>
    </source>
</evidence>
<dbReference type="AlphaFoldDB" id="A0A8J6JEZ6"/>
<keyword evidence="4 9" id="KW-0732">Signal</keyword>
<evidence type="ECO:0000313" key="12">
    <source>
        <dbReference type="EMBL" id="MBC5733439.1"/>
    </source>
</evidence>
<comment type="similarity">
    <text evidence="2">Belongs to the GerABKC lipoprotein family.</text>
</comment>
<dbReference type="InterPro" id="IPR046953">
    <property type="entry name" value="Spore_GerAC-like_C"/>
</dbReference>
<sequence>MKRWAGVLALLLLPLGGCRADLLPYAREIEDMSLVRTLGVDADADGVAVTAATGGQGLDDPALISGSAGTLSAALLEMQGEGDSYIYFGHVGQMLLGEDLARRGVGGALDYVMRDVEMRLDTELYVIQNGQAGTTISAAWQQDSAADRLETLHDGAGLRSDSMSRTVRNVLSDLERCGASFAPALTGDGTLSTAGYALLRDGVLVGWAEGAAAAGVNLLLSRVDADVVELPQADGTAALRVVGAKTRIRGVFDGEVLTGMDVKCRVEANLAEGAPALQEEAARRRLEAELAAVEQERILAALELCRTLEGDFFSLAGAAGLSQPWRAEALRRQWDPSSLEVSVSVTAKLERSYDAG</sequence>
<dbReference type="PANTHER" id="PTHR35789:SF1">
    <property type="entry name" value="SPORE GERMINATION PROTEIN B3"/>
    <property type="match status" value="1"/>
</dbReference>
<proteinExistence type="inferred from homology"/>
<evidence type="ECO:0000256" key="4">
    <source>
        <dbReference type="ARBA" id="ARBA00022729"/>
    </source>
</evidence>
<feature type="chain" id="PRO_5039633926" evidence="9">
    <location>
        <begin position="21"/>
        <end position="356"/>
    </location>
</feature>
<dbReference type="EMBL" id="JACOPP010000007">
    <property type="protein sequence ID" value="MBC5733439.1"/>
    <property type="molecule type" value="Genomic_DNA"/>
</dbReference>
<organism evidence="12 13">
    <name type="scientific">Lawsonibacter hominis</name>
    <dbReference type="NCBI Taxonomy" id="2763053"/>
    <lineage>
        <taxon>Bacteria</taxon>
        <taxon>Bacillati</taxon>
        <taxon>Bacillota</taxon>
        <taxon>Clostridia</taxon>
        <taxon>Eubacteriales</taxon>
        <taxon>Oscillospiraceae</taxon>
        <taxon>Lawsonibacter</taxon>
    </lineage>
</organism>
<dbReference type="Gene3D" id="3.30.300.210">
    <property type="entry name" value="Nutrient germinant receptor protein C, domain 3"/>
    <property type="match status" value="1"/>
</dbReference>
<evidence type="ECO:0000256" key="8">
    <source>
        <dbReference type="SAM" id="Coils"/>
    </source>
</evidence>
<keyword evidence="13" id="KW-1185">Reference proteome</keyword>
<evidence type="ECO:0000259" key="11">
    <source>
        <dbReference type="Pfam" id="PF25198"/>
    </source>
</evidence>
<keyword evidence="7" id="KW-0449">Lipoprotein</keyword>
<dbReference type="RefSeq" id="WP_186907338.1">
    <property type="nucleotide sequence ID" value="NZ_JACOPP010000007.1"/>
</dbReference>
<gene>
    <name evidence="12" type="ORF">H8S57_06830</name>
</gene>
<evidence type="ECO:0000256" key="9">
    <source>
        <dbReference type="SAM" id="SignalP"/>
    </source>
</evidence>
<dbReference type="GO" id="GO:0016020">
    <property type="term" value="C:membrane"/>
    <property type="evidence" value="ECO:0007669"/>
    <property type="project" value="UniProtKB-SubCell"/>
</dbReference>
<name>A0A8J6JEZ6_9FIRM</name>
<evidence type="ECO:0000259" key="10">
    <source>
        <dbReference type="Pfam" id="PF05504"/>
    </source>
</evidence>
<keyword evidence="5" id="KW-0472">Membrane</keyword>
<feature type="domain" description="Spore germination protein N-terminal" evidence="11">
    <location>
        <begin position="26"/>
        <end position="185"/>
    </location>
</feature>
<feature type="signal peptide" evidence="9">
    <location>
        <begin position="1"/>
        <end position="20"/>
    </location>
</feature>
<feature type="coiled-coil region" evidence="8">
    <location>
        <begin position="276"/>
        <end position="303"/>
    </location>
</feature>
<dbReference type="InterPro" id="IPR008844">
    <property type="entry name" value="Spore_GerAC-like"/>
</dbReference>
<comment type="subcellular location">
    <subcellularLocation>
        <location evidence="1">Membrane</location>
        <topology evidence="1">Lipid-anchor</topology>
    </subcellularLocation>
</comment>
<evidence type="ECO:0000256" key="6">
    <source>
        <dbReference type="ARBA" id="ARBA00023139"/>
    </source>
</evidence>